<keyword evidence="4" id="KW-1185">Reference proteome</keyword>
<proteinExistence type="predicted"/>
<dbReference type="AlphaFoldDB" id="U4LET9"/>
<keyword evidence="2" id="KW-1133">Transmembrane helix</keyword>
<reference evidence="3 4" key="1">
    <citation type="journal article" date="2013" name="PLoS Genet.">
        <title>The genome and development-dependent transcriptomes of Pyronema confluens: a window into fungal evolution.</title>
        <authorList>
            <person name="Traeger S."/>
            <person name="Altegoer F."/>
            <person name="Freitag M."/>
            <person name="Gabaldon T."/>
            <person name="Kempken F."/>
            <person name="Kumar A."/>
            <person name="Marcet-Houben M."/>
            <person name="Poggeler S."/>
            <person name="Stajich J.E."/>
            <person name="Nowrousian M."/>
        </authorList>
    </citation>
    <scope>NUCLEOTIDE SEQUENCE [LARGE SCALE GENOMIC DNA]</scope>
    <source>
        <strain evidence="4">CBS 100304</strain>
        <tissue evidence="3">Vegetative mycelium</tissue>
    </source>
</reference>
<feature type="transmembrane region" description="Helical" evidence="2">
    <location>
        <begin position="20"/>
        <end position="41"/>
    </location>
</feature>
<accession>U4LET9</accession>
<gene>
    <name evidence="3" type="ORF">PCON_12848</name>
</gene>
<evidence type="ECO:0000313" key="3">
    <source>
        <dbReference type="EMBL" id="CCX13255.1"/>
    </source>
</evidence>
<dbReference type="EMBL" id="HF935791">
    <property type="protein sequence ID" value="CCX13255.1"/>
    <property type="molecule type" value="Genomic_DNA"/>
</dbReference>
<name>U4LET9_PYROM</name>
<protein>
    <submittedName>
        <fullName evidence="3">Uncharacterized protein</fullName>
    </submittedName>
</protein>
<sequence>MPPLPASSVFPPLIPDGYTLFFYIIGGLIVLNVAVTAIHFFTNAPLFIKYMFYTTRFIVTAPYRAWKYICRVAEKEQEDAMAHQSQGDELAQSAAAETWPNYN</sequence>
<keyword evidence="2" id="KW-0472">Membrane</keyword>
<evidence type="ECO:0000256" key="1">
    <source>
        <dbReference type="SAM" id="MobiDB-lite"/>
    </source>
</evidence>
<evidence type="ECO:0000256" key="2">
    <source>
        <dbReference type="SAM" id="Phobius"/>
    </source>
</evidence>
<organism evidence="3 4">
    <name type="scientific">Pyronema omphalodes (strain CBS 100304)</name>
    <name type="common">Pyronema confluens</name>
    <dbReference type="NCBI Taxonomy" id="1076935"/>
    <lineage>
        <taxon>Eukaryota</taxon>
        <taxon>Fungi</taxon>
        <taxon>Dikarya</taxon>
        <taxon>Ascomycota</taxon>
        <taxon>Pezizomycotina</taxon>
        <taxon>Pezizomycetes</taxon>
        <taxon>Pezizales</taxon>
        <taxon>Pyronemataceae</taxon>
        <taxon>Pyronema</taxon>
    </lineage>
</organism>
<keyword evidence="2" id="KW-0812">Transmembrane</keyword>
<evidence type="ECO:0000313" key="4">
    <source>
        <dbReference type="Proteomes" id="UP000018144"/>
    </source>
</evidence>
<dbReference type="Proteomes" id="UP000018144">
    <property type="component" value="Unassembled WGS sequence"/>
</dbReference>
<dbReference type="OrthoDB" id="10284162at2759"/>
<feature type="region of interest" description="Disordered" evidence="1">
    <location>
        <begin position="81"/>
        <end position="103"/>
    </location>
</feature>